<evidence type="ECO:0000313" key="1">
    <source>
        <dbReference type="EMBL" id="MEU0157212.1"/>
    </source>
</evidence>
<proteinExistence type="predicted"/>
<accession>A0ABV2VYY4</accession>
<organism evidence="1 2">
    <name type="scientific">Micromonospora fulviviridis</name>
    <dbReference type="NCBI Taxonomy" id="47860"/>
    <lineage>
        <taxon>Bacteria</taxon>
        <taxon>Bacillati</taxon>
        <taxon>Actinomycetota</taxon>
        <taxon>Actinomycetes</taxon>
        <taxon>Micromonosporales</taxon>
        <taxon>Micromonosporaceae</taxon>
        <taxon>Micromonospora</taxon>
    </lineage>
</organism>
<sequence>MASGVRDVPAGDLTAEQVRLVVERLTGIHQQLGEVVEMMHRFAAAGGRDWETWDRLLDHIGRAGTKLMQYSGDPAHPDWHPAAEKAIAEAAGATVKDGVLSEAVG</sequence>
<comment type="caution">
    <text evidence="1">The sequence shown here is derived from an EMBL/GenBank/DDBJ whole genome shotgun (WGS) entry which is preliminary data.</text>
</comment>
<name>A0ABV2VYY4_9ACTN</name>
<reference evidence="1 2" key="1">
    <citation type="submission" date="2024-06" db="EMBL/GenBank/DDBJ databases">
        <title>The Natural Products Discovery Center: Release of the First 8490 Sequenced Strains for Exploring Actinobacteria Biosynthetic Diversity.</title>
        <authorList>
            <person name="Kalkreuter E."/>
            <person name="Kautsar S.A."/>
            <person name="Yang D."/>
            <person name="Bader C.D."/>
            <person name="Teijaro C.N."/>
            <person name="Fluegel L."/>
            <person name="Davis C.M."/>
            <person name="Simpson J.R."/>
            <person name="Lauterbach L."/>
            <person name="Steele A.D."/>
            <person name="Gui C."/>
            <person name="Meng S."/>
            <person name="Li G."/>
            <person name="Viehrig K."/>
            <person name="Ye F."/>
            <person name="Su P."/>
            <person name="Kiefer A.F."/>
            <person name="Nichols A."/>
            <person name="Cepeda A.J."/>
            <person name="Yan W."/>
            <person name="Fan B."/>
            <person name="Jiang Y."/>
            <person name="Adhikari A."/>
            <person name="Zheng C.-J."/>
            <person name="Schuster L."/>
            <person name="Cowan T.M."/>
            <person name="Smanski M.J."/>
            <person name="Chevrette M.G."/>
            <person name="De Carvalho L.P.S."/>
            <person name="Shen B."/>
        </authorList>
    </citation>
    <scope>NUCLEOTIDE SEQUENCE [LARGE SCALE GENOMIC DNA]</scope>
    <source>
        <strain evidence="1 2">NPDC006286</strain>
    </source>
</reference>
<evidence type="ECO:0000313" key="2">
    <source>
        <dbReference type="Proteomes" id="UP001550348"/>
    </source>
</evidence>
<keyword evidence="2" id="KW-1185">Reference proteome</keyword>
<dbReference type="RefSeq" id="WP_355668665.1">
    <property type="nucleotide sequence ID" value="NZ_JBEXRX010000387.1"/>
</dbReference>
<dbReference type="Proteomes" id="UP001550348">
    <property type="component" value="Unassembled WGS sequence"/>
</dbReference>
<protein>
    <recommendedName>
        <fullName evidence="3">WXG100 family type VII secretion target</fullName>
    </recommendedName>
</protein>
<gene>
    <name evidence="1" type="ORF">ABZ071_36320</name>
</gene>
<dbReference type="EMBL" id="JBEXRX010000387">
    <property type="protein sequence ID" value="MEU0157212.1"/>
    <property type="molecule type" value="Genomic_DNA"/>
</dbReference>
<evidence type="ECO:0008006" key="3">
    <source>
        <dbReference type="Google" id="ProtNLM"/>
    </source>
</evidence>